<dbReference type="EMBL" id="QJUE01000001">
    <property type="protein sequence ID" value="PYE03882.1"/>
    <property type="molecule type" value="Genomic_DNA"/>
</dbReference>
<dbReference type="RefSeq" id="WP_158465953.1">
    <property type="nucleotide sequence ID" value="NZ_QJUE01000001.1"/>
</dbReference>
<reference evidence="1 2" key="1">
    <citation type="journal article" date="2018" name="Appl. Environ. Microbiol.">
        <title>Genome rearrangement shapes Prochlorococcus ecological adaptation.</title>
        <authorList>
            <person name="Yan W."/>
            <person name="Wei S."/>
            <person name="Wang Q."/>
            <person name="Xiao X."/>
            <person name="Zeng Q."/>
            <person name="Jiao N."/>
            <person name="Zhang R."/>
        </authorList>
    </citation>
    <scope>NUCLEOTIDE SEQUENCE [LARGE SCALE GENOMIC DNA]</scope>
    <source>
        <strain evidence="1 2">XMU1408</strain>
    </source>
</reference>
<dbReference type="InterPro" id="IPR013783">
    <property type="entry name" value="Ig-like_fold"/>
</dbReference>
<protein>
    <submittedName>
        <fullName evidence="1">DUF4912 domain-containing protein</fullName>
    </submittedName>
</protein>
<dbReference type="Gene3D" id="2.60.40.10">
    <property type="entry name" value="Immunoglobulins"/>
    <property type="match status" value="1"/>
</dbReference>
<evidence type="ECO:0000313" key="1">
    <source>
        <dbReference type="EMBL" id="PYE03882.1"/>
    </source>
</evidence>
<name>A0A318RJF3_PROMR</name>
<comment type="caution">
    <text evidence="1">The sequence shown here is derived from an EMBL/GenBank/DDBJ whole genome shotgun (WGS) entry which is preliminary data.</text>
</comment>
<sequence length="359" mass="40170">MTIDQESLSRLTLRQLRLKASKLGIPLYSRKSKAELVKGVFLYEEKKELEKQLLNVKGESSNEISYSNSSQTKVVFLPRDPEWAYVFWEISDEDRSNAQNVGANRLCLRLADVTHKDDGEANPGTLQEVVVDSHSTEWYLPIPLGGRDYKVELGYRIGHKWMSLAFSSSAKVPSLHPSDQILDQFVPFSLEAPVTTSEPQTDSFTSDKPDSGLHERLYQSATTKFKTRRVGSEEFQEGAPIDQSLNNQSGSGIWASGLNESGIGGAPKPRSFWLVADAELIVYGATDPSAKLFIENEEVPLANDGTFRLQVPFRDGIQNYSIQAIDKDGVDSRNITMKFERVTPVDNTNPNLKAESEWF</sequence>
<dbReference type="AlphaFoldDB" id="A0A318RJF3"/>
<gene>
    <name evidence="1" type="ORF">DNJ73_00680</name>
</gene>
<dbReference type="Pfam" id="PF16258">
    <property type="entry name" value="DUF4912"/>
    <property type="match status" value="1"/>
</dbReference>
<proteinExistence type="predicted"/>
<accession>A0A318RJF3</accession>
<organism evidence="1 2">
    <name type="scientific">Prochlorococcus marinus XMU1408</name>
    <dbReference type="NCBI Taxonomy" id="2213228"/>
    <lineage>
        <taxon>Bacteria</taxon>
        <taxon>Bacillati</taxon>
        <taxon>Cyanobacteriota</taxon>
        <taxon>Cyanophyceae</taxon>
        <taxon>Synechococcales</taxon>
        <taxon>Prochlorococcaceae</taxon>
        <taxon>Prochlorococcus</taxon>
    </lineage>
</organism>
<dbReference type="Proteomes" id="UP000247807">
    <property type="component" value="Unassembled WGS sequence"/>
</dbReference>
<evidence type="ECO:0000313" key="2">
    <source>
        <dbReference type="Proteomes" id="UP000247807"/>
    </source>
</evidence>
<dbReference type="InterPro" id="IPR032585">
    <property type="entry name" value="DUF4912"/>
</dbReference>
<dbReference type="OrthoDB" id="417618at2"/>